<dbReference type="PATRIC" id="fig|595434.4.peg.2399"/>
<name>A0A0J1BH83_RHOIS</name>
<sequence>MVEKTSLGESIEDGHGRSLLSVTDVAENYLNCSPRHIRRLVDSGRMPRPIKLGALSRFQRSVIEKWIEDGCPDVRRKKWSAR</sequence>
<keyword evidence="3" id="KW-1185">Reference proteome</keyword>
<evidence type="ECO:0000259" key="1">
    <source>
        <dbReference type="Pfam" id="PF12728"/>
    </source>
</evidence>
<proteinExistence type="predicted"/>
<dbReference type="RefSeq" id="WP_047814126.1">
    <property type="nucleotide sequence ID" value="NZ_LECT01000017.1"/>
</dbReference>
<dbReference type="Gene3D" id="1.10.238.160">
    <property type="match status" value="1"/>
</dbReference>
<dbReference type="STRING" id="595434.RISK_002515"/>
<dbReference type="GO" id="GO:0003677">
    <property type="term" value="F:DNA binding"/>
    <property type="evidence" value="ECO:0007669"/>
    <property type="project" value="InterPro"/>
</dbReference>
<feature type="domain" description="Helix-turn-helix" evidence="1">
    <location>
        <begin position="19"/>
        <end position="69"/>
    </location>
</feature>
<dbReference type="Pfam" id="PF12728">
    <property type="entry name" value="HTH_17"/>
    <property type="match status" value="1"/>
</dbReference>
<organism evidence="2 3">
    <name type="scientific">Rhodopirellula islandica</name>
    <dbReference type="NCBI Taxonomy" id="595434"/>
    <lineage>
        <taxon>Bacteria</taxon>
        <taxon>Pseudomonadati</taxon>
        <taxon>Planctomycetota</taxon>
        <taxon>Planctomycetia</taxon>
        <taxon>Pirellulales</taxon>
        <taxon>Pirellulaceae</taxon>
        <taxon>Rhodopirellula</taxon>
    </lineage>
</organism>
<protein>
    <recommendedName>
        <fullName evidence="1">Helix-turn-helix domain-containing protein</fullName>
    </recommendedName>
</protein>
<dbReference type="NCBIfam" id="TIGR01764">
    <property type="entry name" value="excise"/>
    <property type="match status" value="1"/>
</dbReference>
<accession>A0A0J1BH83</accession>
<comment type="caution">
    <text evidence="2">The sequence shown here is derived from an EMBL/GenBank/DDBJ whole genome shotgun (WGS) entry which is preliminary data.</text>
</comment>
<dbReference type="EMBL" id="LECT01000017">
    <property type="protein sequence ID" value="KLU05883.1"/>
    <property type="molecule type" value="Genomic_DNA"/>
</dbReference>
<dbReference type="AlphaFoldDB" id="A0A0J1BH83"/>
<dbReference type="Proteomes" id="UP000036367">
    <property type="component" value="Unassembled WGS sequence"/>
</dbReference>
<gene>
    <name evidence="2" type="ORF">RISK_002515</name>
</gene>
<reference evidence="2" key="1">
    <citation type="submission" date="2015-05" db="EMBL/GenBank/DDBJ databases">
        <title>Permanent draft genome of Rhodopirellula islandicus K833.</title>
        <authorList>
            <person name="Kizina J."/>
            <person name="Richter M."/>
            <person name="Glockner F.O."/>
            <person name="Harder J."/>
        </authorList>
    </citation>
    <scope>NUCLEOTIDE SEQUENCE [LARGE SCALE GENOMIC DNA]</scope>
    <source>
        <strain evidence="2">K833</strain>
    </source>
</reference>
<evidence type="ECO:0000313" key="2">
    <source>
        <dbReference type="EMBL" id="KLU05883.1"/>
    </source>
</evidence>
<dbReference type="OrthoDB" id="291753at2"/>
<dbReference type="InterPro" id="IPR041657">
    <property type="entry name" value="HTH_17"/>
</dbReference>
<dbReference type="InterPro" id="IPR010093">
    <property type="entry name" value="SinI_DNA-bd"/>
</dbReference>
<evidence type="ECO:0000313" key="3">
    <source>
        <dbReference type="Proteomes" id="UP000036367"/>
    </source>
</evidence>